<accession>A0A0M3HU58</accession>
<keyword evidence="1" id="KW-1185">Reference proteome</keyword>
<dbReference type="WBParaSite" id="ALUE_0000628801-mRNA-1">
    <property type="protein sequence ID" value="ALUE_0000628801-mRNA-1"/>
    <property type="gene ID" value="ALUE_0000628801"/>
</dbReference>
<dbReference type="Proteomes" id="UP000036681">
    <property type="component" value="Unplaced"/>
</dbReference>
<evidence type="ECO:0000313" key="1">
    <source>
        <dbReference type="Proteomes" id="UP000036681"/>
    </source>
</evidence>
<sequence>MFSLLSEFSLGRRLIVLWTCSEWNIWVEFQSKFYKGLGYAFVPFSFEKILEEARAAEENL</sequence>
<evidence type="ECO:0000313" key="2">
    <source>
        <dbReference type="WBParaSite" id="ALUE_0000628801-mRNA-1"/>
    </source>
</evidence>
<dbReference type="AlphaFoldDB" id="A0A0M3HU58"/>
<protein>
    <submittedName>
        <fullName evidence="2">RRM domain-containing protein</fullName>
    </submittedName>
</protein>
<reference evidence="2" key="1">
    <citation type="submission" date="2017-02" db="UniProtKB">
        <authorList>
            <consortium name="WormBaseParasite"/>
        </authorList>
    </citation>
    <scope>IDENTIFICATION</scope>
</reference>
<proteinExistence type="predicted"/>
<organism evidence="1 2">
    <name type="scientific">Ascaris lumbricoides</name>
    <name type="common">Giant roundworm</name>
    <dbReference type="NCBI Taxonomy" id="6252"/>
    <lineage>
        <taxon>Eukaryota</taxon>
        <taxon>Metazoa</taxon>
        <taxon>Ecdysozoa</taxon>
        <taxon>Nematoda</taxon>
        <taxon>Chromadorea</taxon>
        <taxon>Rhabditida</taxon>
        <taxon>Spirurina</taxon>
        <taxon>Ascaridomorpha</taxon>
        <taxon>Ascaridoidea</taxon>
        <taxon>Ascarididae</taxon>
        <taxon>Ascaris</taxon>
    </lineage>
</organism>
<name>A0A0M3HU58_ASCLU</name>